<reference evidence="1 2" key="1">
    <citation type="submission" date="2012-10" db="EMBL/GenBank/DDBJ databases">
        <authorList>
            <person name="Genoscope - CEA"/>
        </authorList>
    </citation>
    <scope>NUCLEOTIDE SEQUENCE [LARGE SCALE GENOMIC DNA]</scope>
    <source>
        <strain evidence="2">AM13 / DSM 14728</strain>
    </source>
</reference>
<evidence type="ECO:0000313" key="1">
    <source>
        <dbReference type="EMBL" id="CCO24381.1"/>
    </source>
</evidence>
<proteinExistence type="predicted"/>
<keyword evidence="2" id="KW-1185">Reference proteome</keyword>
<sequence>MRIPFSITQEQPAVLKRPEKTTPRHWNESCVRELLYNKIRFHGEYGP</sequence>
<organism evidence="1 2">
    <name type="scientific">Maridesulfovibrio hydrothermalis AM13 = DSM 14728</name>
    <dbReference type="NCBI Taxonomy" id="1121451"/>
    <lineage>
        <taxon>Bacteria</taxon>
        <taxon>Pseudomonadati</taxon>
        <taxon>Thermodesulfobacteriota</taxon>
        <taxon>Desulfovibrionia</taxon>
        <taxon>Desulfovibrionales</taxon>
        <taxon>Desulfovibrionaceae</taxon>
        <taxon>Maridesulfovibrio</taxon>
    </lineage>
</organism>
<dbReference type="Proteomes" id="UP000010808">
    <property type="component" value="Chromosome"/>
</dbReference>
<name>L0RFP3_9BACT</name>
<dbReference type="HOGENOM" id="CLU_3167240_0_0_7"/>
<dbReference type="KEGG" id="dhy:DESAM_22114"/>
<gene>
    <name evidence="1" type="ORF">DESAM_22114</name>
</gene>
<dbReference type="AlphaFoldDB" id="L0RFP3"/>
<evidence type="ECO:0000313" key="2">
    <source>
        <dbReference type="Proteomes" id="UP000010808"/>
    </source>
</evidence>
<accession>L0RFP3</accession>
<protein>
    <submittedName>
        <fullName evidence="1">Uncharacterized protein</fullName>
    </submittedName>
</protein>
<dbReference type="EMBL" id="FO203522">
    <property type="protein sequence ID" value="CCO24381.1"/>
    <property type="molecule type" value="Genomic_DNA"/>
</dbReference>